<gene>
    <name evidence="1" type="ORF">RhiirC2_783987</name>
</gene>
<accession>A0A2N1MZJ8</accession>
<evidence type="ECO:0000313" key="1">
    <source>
        <dbReference type="EMBL" id="PKK67083.1"/>
    </source>
</evidence>
<dbReference type="VEuPathDB" id="FungiDB:FUN_008041"/>
<sequence>MNINHEIIDSSSEENEPINEYFDSSNEENDFCYMIITEEIKGLTADQKKLHVKRKTYEYTHFGNHVSKKIINLDNQRNRGITSVKLEHNHVMNPLIAEMAPKFRKFTLEMITNVEFYVKHGIFSITQIYPLLQAKYPDHLILKKNLYNIIQKVKKQQQPEWFFEFCLFENDQKLTSLIWISPDQCSYYIRFHEVLIFDCTARTNHYDMVLCLFLVVDNNTRSSALLEDETENSFI</sequence>
<dbReference type="PANTHER" id="PTHR31669:SF302">
    <property type="entry name" value="PROTEIN FAR1-RELATED SEQUENCE"/>
    <property type="match status" value="1"/>
</dbReference>
<dbReference type="VEuPathDB" id="FungiDB:RhiirA1_456238"/>
<dbReference type="VEuPathDB" id="FungiDB:RhiirFUN_004856"/>
<dbReference type="Proteomes" id="UP000233469">
    <property type="component" value="Unassembled WGS sequence"/>
</dbReference>
<dbReference type="InterPro" id="IPR031052">
    <property type="entry name" value="FHY3/FAR1"/>
</dbReference>
<reference evidence="1 2" key="2">
    <citation type="submission" date="2017-10" db="EMBL/GenBank/DDBJ databases">
        <title>Extensive intraspecific genome diversity in a model arbuscular mycorrhizal fungus.</title>
        <authorList>
            <person name="Chen E.C.H."/>
            <person name="Morin E."/>
            <person name="Baudet D."/>
            <person name="Noel J."/>
            <person name="Ndikumana S."/>
            <person name="Charron P."/>
            <person name="St-Onge C."/>
            <person name="Giorgi J."/>
            <person name="Grigoriev I.V."/>
            <person name="Roux C."/>
            <person name="Martin F.M."/>
            <person name="Corradi N."/>
        </authorList>
    </citation>
    <scope>NUCLEOTIDE SEQUENCE [LARGE SCALE GENOMIC DNA]</scope>
    <source>
        <strain evidence="1 2">C2</strain>
    </source>
</reference>
<dbReference type="AlphaFoldDB" id="A0A2N1MZJ8"/>
<comment type="caution">
    <text evidence="1">The sequence shown here is derived from an EMBL/GenBank/DDBJ whole genome shotgun (WGS) entry which is preliminary data.</text>
</comment>
<evidence type="ECO:0008006" key="3">
    <source>
        <dbReference type="Google" id="ProtNLM"/>
    </source>
</evidence>
<evidence type="ECO:0000313" key="2">
    <source>
        <dbReference type="Proteomes" id="UP000233469"/>
    </source>
</evidence>
<organism evidence="1 2">
    <name type="scientific">Rhizophagus irregularis</name>
    <dbReference type="NCBI Taxonomy" id="588596"/>
    <lineage>
        <taxon>Eukaryota</taxon>
        <taxon>Fungi</taxon>
        <taxon>Fungi incertae sedis</taxon>
        <taxon>Mucoromycota</taxon>
        <taxon>Glomeromycotina</taxon>
        <taxon>Glomeromycetes</taxon>
        <taxon>Glomerales</taxon>
        <taxon>Glomeraceae</taxon>
        <taxon>Rhizophagus</taxon>
    </lineage>
</organism>
<proteinExistence type="predicted"/>
<name>A0A2N1MZJ8_9GLOM</name>
<protein>
    <recommendedName>
        <fullName evidence="3">MULE transposase domain-containing protein</fullName>
    </recommendedName>
</protein>
<dbReference type="EMBL" id="LLXL01001007">
    <property type="protein sequence ID" value="PKK67083.1"/>
    <property type="molecule type" value="Genomic_DNA"/>
</dbReference>
<dbReference type="PANTHER" id="PTHR31669">
    <property type="entry name" value="PROTEIN FAR1-RELATED SEQUENCE 10-RELATED"/>
    <property type="match status" value="1"/>
</dbReference>
<dbReference type="GO" id="GO:0006355">
    <property type="term" value="P:regulation of DNA-templated transcription"/>
    <property type="evidence" value="ECO:0007669"/>
    <property type="project" value="InterPro"/>
</dbReference>
<reference evidence="1 2" key="1">
    <citation type="submission" date="2016-04" db="EMBL/GenBank/DDBJ databases">
        <title>Genome analyses suggest a sexual origin of heterokaryosis in a supposedly ancient asexual fungus.</title>
        <authorList>
            <person name="Ropars J."/>
            <person name="Sedzielewska K."/>
            <person name="Noel J."/>
            <person name="Charron P."/>
            <person name="Farinelli L."/>
            <person name="Marton T."/>
            <person name="Kruger M."/>
            <person name="Pelin A."/>
            <person name="Brachmann A."/>
            <person name="Corradi N."/>
        </authorList>
    </citation>
    <scope>NUCLEOTIDE SEQUENCE [LARGE SCALE GENOMIC DNA]</scope>
    <source>
        <strain evidence="1 2">C2</strain>
    </source>
</reference>